<feature type="region of interest" description="Disordered" evidence="2">
    <location>
        <begin position="17"/>
        <end position="44"/>
    </location>
</feature>
<proteinExistence type="predicted"/>
<feature type="compositionally biased region" description="Low complexity" evidence="2">
    <location>
        <begin position="216"/>
        <end position="233"/>
    </location>
</feature>
<feature type="signal peptide" evidence="3">
    <location>
        <begin position="1"/>
        <end position="18"/>
    </location>
</feature>
<keyword evidence="5" id="KW-1185">Reference proteome</keyword>
<evidence type="ECO:0000256" key="2">
    <source>
        <dbReference type="SAM" id="MobiDB-lite"/>
    </source>
</evidence>
<feature type="compositionally biased region" description="Polar residues" evidence="2">
    <location>
        <begin position="174"/>
        <end position="188"/>
    </location>
</feature>
<keyword evidence="1" id="KW-0175">Coiled coil</keyword>
<evidence type="ECO:0000313" key="5">
    <source>
        <dbReference type="Proteomes" id="UP001648503"/>
    </source>
</evidence>
<feature type="non-terminal residue" evidence="4">
    <location>
        <position position="454"/>
    </location>
</feature>
<evidence type="ECO:0000256" key="3">
    <source>
        <dbReference type="SAM" id="SignalP"/>
    </source>
</evidence>
<feature type="compositionally biased region" description="Polar residues" evidence="2">
    <location>
        <begin position="95"/>
        <end position="106"/>
    </location>
</feature>
<dbReference type="Proteomes" id="UP001648503">
    <property type="component" value="Unassembled WGS sequence"/>
</dbReference>
<organism evidence="4 5">
    <name type="scientific">Batrachochytrium salamandrivorans</name>
    <dbReference type="NCBI Taxonomy" id="1357716"/>
    <lineage>
        <taxon>Eukaryota</taxon>
        <taxon>Fungi</taxon>
        <taxon>Fungi incertae sedis</taxon>
        <taxon>Chytridiomycota</taxon>
        <taxon>Chytridiomycota incertae sedis</taxon>
        <taxon>Chytridiomycetes</taxon>
        <taxon>Rhizophydiales</taxon>
        <taxon>Rhizophydiales incertae sedis</taxon>
        <taxon>Batrachochytrium</taxon>
    </lineage>
</organism>
<evidence type="ECO:0000256" key="1">
    <source>
        <dbReference type="SAM" id="Coils"/>
    </source>
</evidence>
<reference evidence="4 5" key="1">
    <citation type="submission" date="2021-02" db="EMBL/GenBank/DDBJ databases">
        <title>Variation within the Batrachochytrium salamandrivorans European outbreak.</title>
        <authorList>
            <person name="Kelly M."/>
            <person name="Pasmans F."/>
            <person name="Shea T.P."/>
            <person name="Munoz J.F."/>
            <person name="Carranza S."/>
            <person name="Cuomo C.A."/>
            <person name="Martel A."/>
        </authorList>
    </citation>
    <scope>NUCLEOTIDE SEQUENCE [LARGE SCALE GENOMIC DNA]</scope>
    <source>
        <strain evidence="4 5">AMFP18/2</strain>
    </source>
</reference>
<dbReference type="EMBL" id="JAFCIX010000371">
    <property type="protein sequence ID" value="KAH6592756.1"/>
    <property type="molecule type" value="Genomic_DNA"/>
</dbReference>
<gene>
    <name evidence="4" type="ORF">BASA50_007806</name>
</gene>
<feature type="compositionally biased region" description="Low complexity" evidence="2">
    <location>
        <begin position="110"/>
        <end position="125"/>
    </location>
</feature>
<feature type="compositionally biased region" description="Basic and acidic residues" evidence="2">
    <location>
        <begin position="149"/>
        <end position="171"/>
    </location>
</feature>
<accession>A0ABQ8F5S0</accession>
<feature type="region of interest" description="Disordered" evidence="2">
    <location>
        <begin position="95"/>
        <end position="198"/>
    </location>
</feature>
<evidence type="ECO:0000313" key="4">
    <source>
        <dbReference type="EMBL" id="KAH6592756.1"/>
    </source>
</evidence>
<protein>
    <recommendedName>
        <fullName evidence="6">BZIP domain-containing protein</fullName>
    </recommendedName>
</protein>
<feature type="coiled-coil region" evidence="1">
    <location>
        <begin position="384"/>
        <end position="411"/>
    </location>
</feature>
<name>A0ABQ8F5S0_9FUNG</name>
<feature type="compositionally biased region" description="Polar residues" evidence="2">
    <location>
        <begin position="131"/>
        <end position="141"/>
    </location>
</feature>
<comment type="caution">
    <text evidence="4">The sequence shown here is derived from an EMBL/GenBank/DDBJ whole genome shotgun (WGS) entry which is preliminary data.</text>
</comment>
<sequence>MKLISFVAIPLLSIAVSAQPPHNPDTQNTNPFPDDDIQEMDQSQNDAAQDIPYFLDSDFEMLESILGSVAHTMNQPQGVSAQDGVQSTSAATWNAQSPLGSTSQDMHQYPGSSSQSAQQPQGISAQDREQSTSATTWNAQRSGKRKFRTERDMHQYPEIGQRKFRTERDMHQYPGSSSQSAQRYQGISAQDREKSTSAAAWNAPNPLAVTSQNMHQYPGGSSQSAQQPQGISAQDRKKYMRAAPQSAQGSGKRKVRTERDKLRKAVKLQDNILLVMENSINAEREKIIGVNGMIEAVGIKLQDTSLSSGKRLGLQEKSRELRILANELDIRQSEQHHSYIDTKTKCRNANAALQVFQKNQDLIAKHNFDNEAKVESSPGSLYNIGILKKQYDEALEDLEKLRAEQKKISDAISAPDDDASKAQRERLENTIQDLKSYSRVAGEILWAYKNTQPI</sequence>
<feature type="chain" id="PRO_5045946546" description="BZIP domain-containing protein" evidence="3">
    <location>
        <begin position="19"/>
        <end position="454"/>
    </location>
</feature>
<feature type="region of interest" description="Disordered" evidence="2">
    <location>
        <begin position="211"/>
        <end position="259"/>
    </location>
</feature>
<evidence type="ECO:0008006" key="6">
    <source>
        <dbReference type="Google" id="ProtNLM"/>
    </source>
</evidence>
<keyword evidence="3" id="KW-0732">Signal</keyword>